<dbReference type="NCBIfam" id="TIGR02786">
    <property type="entry name" value="addB_alphas"/>
    <property type="match status" value="1"/>
</dbReference>
<feature type="domain" description="PD-(D/E)XK endonuclease-like" evidence="1">
    <location>
        <begin position="725"/>
        <end position="917"/>
    </location>
</feature>
<dbReference type="SUPFAM" id="SSF52980">
    <property type="entry name" value="Restriction endonuclease-like"/>
    <property type="match status" value="1"/>
</dbReference>
<dbReference type="InterPro" id="IPR038726">
    <property type="entry name" value="PDDEXK_AddAB-type"/>
</dbReference>
<evidence type="ECO:0000259" key="1">
    <source>
        <dbReference type="Pfam" id="PF12705"/>
    </source>
</evidence>
<dbReference type="RefSeq" id="WP_176279076.1">
    <property type="nucleotide sequence ID" value="NZ_JABWMH010000002.1"/>
</dbReference>
<dbReference type="EMBL" id="JABWMH010000002">
    <property type="protein sequence ID" value="NVD27564.1"/>
    <property type="molecule type" value="Genomic_DNA"/>
</dbReference>
<dbReference type="Gene3D" id="3.90.320.10">
    <property type="match status" value="1"/>
</dbReference>
<keyword evidence="3" id="KW-1185">Reference proteome</keyword>
<reference evidence="2 3" key="1">
    <citation type="submission" date="2020-06" db="EMBL/GenBank/DDBJ databases">
        <authorList>
            <person name="Kim S.-J."/>
            <person name="Park S.-J."/>
        </authorList>
    </citation>
    <scope>NUCLEOTIDE SEQUENCE [LARGE SCALE GENOMIC DNA]</scope>
    <source>
        <strain evidence="2 3">SW-151</strain>
    </source>
</reference>
<gene>
    <name evidence="2" type="primary">addB</name>
    <name evidence="2" type="ORF">HUO14_06560</name>
</gene>
<evidence type="ECO:0000313" key="2">
    <source>
        <dbReference type="EMBL" id="NVD27564.1"/>
    </source>
</evidence>
<evidence type="ECO:0000313" key="3">
    <source>
        <dbReference type="Proteomes" id="UP000652427"/>
    </source>
</evidence>
<dbReference type="Proteomes" id="UP000652427">
    <property type="component" value="Unassembled WGS sequence"/>
</dbReference>
<dbReference type="InterPro" id="IPR027417">
    <property type="entry name" value="P-loop_NTPase"/>
</dbReference>
<dbReference type="InterPro" id="IPR014153">
    <property type="entry name" value="Ds_break_AddB"/>
</dbReference>
<protein>
    <submittedName>
        <fullName evidence="2">Double-strand break repair protein AddB</fullName>
    </submittedName>
</protein>
<comment type="caution">
    <text evidence="2">The sequence shown here is derived from an EMBL/GenBank/DDBJ whole genome shotgun (WGS) entry which is preliminary data.</text>
</comment>
<dbReference type="InterPro" id="IPR011335">
    <property type="entry name" value="Restrct_endonuc-II-like"/>
</dbReference>
<organism evidence="2 3">
    <name type="scientific">Parasphingorhabdus flavimaris</name>
    <dbReference type="NCBI Taxonomy" id="266812"/>
    <lineage>
        <taxon>Bacteria</taxon>
        <taxon>Pseudomonadati</taxon>
        <taxon>Pseudomonadota</taxon>
        <taxon>Alphaproteobacteria</taxon>
        <taxon>Sphingomonadales</taxon>
        <taxon>Sphingomonadaceae</taxon>
        <taxon>Parasphingorhabdus</taxon>
    </lineage>
</organism>
<dbReference type="SUPFAM" id="SSF52540">
    <property type="entry name" value="P-loop containing nucleoside triphosphate hydrolases"/>
    <property type="match status" value="1"/>
</dbReference>
<dbReference type="Pfam" id="PF12705">
    <property type="entry name" value="PDDEXK_1"/>
    <property type="match status" value="1"/>
</dbReference>
<proteinExistence type="predicted"/>
<sequence>MSDRRRPSIYNIAAHGGFADALAQGLIDRFAKDAFGLARGLVILPNNRARTALQEAFVRLSEDGLLLPQMAVIGDLELDESIGVALDSGELALDIPAAVDPMDRLLTLAQMIQKEIGLRDDAILAKDALRLAREFGGTLDQLNIEEISLSDLKKTEPESLDLSTHWQDSYRFFLIIAEKWQEQLAQWERVDQAVRRNMLFDHIARTWKETPPAQFVVAAGVTTSAPAIARFLETIAFLPAGLVVLPDLDLVMPDEEWDMLGPFEPDPESGYMPRAQETHPQYHMKLLLDRMSMARGEVLRWPRTGESGAVAQRSRALSHAFAIPKLTVRWQNLESSERSLAGVQTIEARNSAEEAQTIALLAREALEDPKQRIAIVTPDRSLATRISAHLKRWDVQVDDTAGQALTKLPEGVFFLNLLAAVADGFPPAEFLALLKHPLVQRGEGRLSWLDHVRELDLLLRGPRPAPGLAGIDALLRAENHRTRKLRGAITPWWQSVRTMFEPMESLFASSLDWPRLLDQLRQLAENLTEGAIWAGPGGRELADLLAKLQIRAEMGPIRIQANELRGYFETLMADISVRPAYGGHPRIALYGLLEARLQQSDLVICCGLNEGSWPQAITPDPWLAPMIRKSLGLPAQERQIGLSAHDLVGAMGAKKVILSRAVRDDSGPAIASRFLLRLKGMCGNNLREHPEARRWMASIDEPEILSGAYDRPAPLPNAEQRHIPISVTQVDRLIADPYAFYANKIMGFASLDMIDADPSAAWRGTIIHDILEQWAKQDIYAPGALRERADRFLSDPTLHPLMRSLWAPRLIEGLEWIAKTLDENRKAGREPAASEIYGKAEIAGVQLSGIADRIDRMSDGGLAIVDYKTGGAPTNKAVVEGYNLQLGLLAAIAELGGFPDIAGEATGFEYWSLAKTAGSDNFGYVRSPTKGRGDNVVPSDAMVDHAVARFNKAVDQYILGSEPMTAKLHPEYAPYADFDQLMRLEEWYGRSPVEVVDDE</sequence>
<name>A0ABX2N1J7_9SPHN</name>
<dbReference type="InterPro" id="IPR011604">
    <property type="entry name" value="PDDEXK-like_dom_sf"/>
</dbReference>
<accession>A0ABX2N1J7</accession>